<evidence type="ECO:0000313" key="5">
    <source>
        <dbReference type="EMBL" id="CAG8727018.1"/>
    </source>
</evidence>
<dbReference type="EMBL" id="CAJVQB010009130">
    <property type="protein sequence ID" value="CAG8727018.1"/>
    <property type="molecule type" value="Genomic_DNA"/>
</dbReference>
<evidence type="ECO:0000256" key="3">
    <source>
        <dbReference type="SAM" id="MobiDB-lite"/>
    </source>
</evidence>
<comment type="caution">
    <text evidence="5">The sequence shown here is derived from an EMBL/GenBank/DDBJ whole genome shotgun (WGS) entry which is preliminary data.</text>
</comment>
<dbReference type="Pfam" id="PF22693">
    <property type="entry name" value="MACPF_1"/>
    <property type="match status" value="1"/>
</dbReference>
<feature type="domain" description="Protein kinase" evidence="4">
    <location>
        <begin position="22"/>
        <end position="278"/>
    </location>
</feature>
<dbReference type="PANTHER" id="PTHR44329">
    <property type="entry name" value="SERINE/THREONINE-PROTEIN KINASE TNNI3K-RELATED"/>
    <property type="match status" value="1"/>
</dbReference>
<keyword evidence="1" id="KW-0547">Nucleotide-binding</keyword>
<accession>A0ABN7V4V6</accession>
<keyword evidence="6" id="KW-1185">Reference proteome</keyword>
<evidence type="ECO:0000259" key="4">
    <source>
        <dbReference type="PROSITE" id="PS50011"/>
    </source>
</evidence>
<dbReference type="SUPFAM" id="SSF56112">
    <property type="entry name" value="Protein kinase-like (PK-like)"/>
    <property type="match status" value="1"/>
</dbReference>
<dbReference type="Proteomes" id="UP000789901">
    <property type="component" value="Unassembled WGS sequence"/>
</dbReference>
<gene>
    <name evidence="5" type="ORF">GMARGA_LOCUS14023</name>
</gene>
<dbReference type="PANTHER" id="PTHR44329:SF298">
    <property type="entry name" value="MIXED LINEAGE KINASE DOMAIN-LIKE PROTEIN"/>
    <property type="match status" value="1"/>
</dbReference>
<evidence type="ECO:0000313" key="6">
    <source>
        <dbReference type="Proteomes" id="UP000789901"/>
    </source>
</evidence>
<dbReference type="InterPro" id="IPR000719">
    <property type="entry name" value="Prot_kinase_dom"/>
</dbReference>
<dbReference type="PROSITE" id="PS50011">
    <property type="entry name" value="PROTEIN_KINASE_DOM"/>
    <property type="match status" value="1"/>
</dbReference>
<dbReference type="Gene3D" id="1.10.510.10">
    <property type="entry name" value="Transferase(Phosphotransferase) domain 1"/>
    <property type="match status" value="1"/>
</dbReference>
<feature type="region of interest" description="Disordered" evidence="3">
    <location>
        <begin position="284"/>
        <end position="305"/>
    </location>
</feature>
<dbReference type="InterPro" id="IPR051681">
    <property type="entry name" value="Ser/Thr_Kinases-Pseudokinases"/>
</dbReference>
<evidence type="ECO:0000256" key="1">
    <source>
        <dbReference type="ARBA" id="ARBA00022741"/>
    </source>
</evidence>
<name>A0ABN7V4V6_GIGMA</name>
<evidence type="ECO:0000256" key="2">
    <source>
        <dbReference type="ARBA" id="ARBA00022840"/>
    </source>
</evidence>
<protein>
    <submittedName>
        <fullName evidence="5">43920_t:CDS:1</fullName>
    </submittedName>
</protein>
<feature type="compositionally biased region" description="Polar residues" evidence="3">
    <location>
        <begin position="289"/>
        <end position="305"/>
    </location>
</feature>
<dbReference type="Pfam" id="PF07714">
    <property type="entry name" value="PK_Tyr_Ser-Thr"/>
    <property type="match status" value="1"/>
</dbReference>
<dbReference type="InterPro" id="IPR001245">
    <property type="entry name" value="Ser-Thr/Tyr_kinase_cat_dom"/>
</dbReference>
<dbReference type="InterPro" id="IPR054586">
    <property type="entry name" value="MACPF_1_fungal"/>
</dbReference>
<organism evidence="5 6">
    <name type="scientific">Gigaspora margarita</name>
    <dbReference type="NCBI Taxonomy" id="4874"/>
    <lineage>
        <taxon>Eukaryota</taxon>
        <taxon>Fungi</taxon>
        <taxon>Fungi incertae sedis</taxon>
        <taxon>Mucoromycota</taxon>
        <taxon>Glomeromycotina</taxon>
        <taxon>Glomeromycetes</taxon>
        <taxon>Diversisporales</taxon>
        <taxon>Gigasporaceae</taxon>
        <taxon>Gigaspora</taxon>
    </lineage>
</organism>
<dbReference type="SMART" id="SM00220">
    <property type="entry name" value="S_TKc"/>
    <property type="match status" value="1"/>
</dbReference>
<reference evidence="5 6" key="1">
    <citation type="submission" date="2021-06" db="EMBL/GenBank/DDBJ databases">
        <authorList>
            <person name="Kallberg Y."/>
            <person name="Tangrot J."/>
            <person name="Rosling A."/>
        </authorList>
    </citation>
    <scope>NUCLEOTIDE SEQUENCE [LARGE SCALE GENOMIC DNA]</scope>
    <source>
        <strain evidence="5 6">120-4 pot B 10/14</strain>
    </source>
</reference>
<dbReference type="InterPro" id="IPR011009">
    <property type="entry name" value="Kinase-like_dom_sf"/>
</dbReference>
<keyword evidence="2" id="KW-0067">ATP-binding</keyword>
<proteinExistence type="predicted"/>
<sequence>MLSYFQRAISSGDIKPINYKSFTYLQTISTKSFHEITKIYFDETKRFVVLKKISNDCYYSENVNNKNYTEFVKEYIKVNSELSHNNVIRFFGSSQDSLNNFYIVLAYCNQGNLREYLFNNFQSLEWHEKILMARQIANGLGYIHDHNIIHKRLHSKNILVHDKNMIITNFGFLSCFHETELISAYTEPLLLNDHTYVLDKASDVYSFGMLLWEISSGCIPFQNNNISEITSYLLKGRRELPIPDTPSEYQELYERAWSDTPLDRPSVNYIKVSLDKMLSSYHPPKKHGSFSTVDSGYSSGRQSTENSQSISLPIINLQNNGSNQSQSSYIYSESPPKQPAPINLSMKSSSPAQISLLQTNNQILIDRFKLDYGYYYIDKYFESTERMFKSDDCNLEYPIENNLPLVYIYHSHLTKTTEQNHKVFNSNWKIFIHEYEQLINKSSLLEINNENELSINDIKILFPIAKLSHNGKLAPYITSLLQSAIDNPQNLQKMTKLKKLCKQFLLLDVTLGGFIIIRNFDINNSNNCKDLENIKAQISWTIDSAQWSSPNPFKFSTSRNFNFKIEDANGSYINDLDELECYLKRVFSFESVKIISYDKVVPLFNLFSQEMKVKLKPAFNLHDINFNQFNKQLIDKVSETHQCLKINNWISDNNILNLPILFNTCSLNFGLSFNSNRILIGKRPAFQFKSEPFIIQQISKVVRFIPLDSKRNSFLLEGNCSTDGKLESLFSKNPFITNPLLKNDSLVNDMHFYIENKQVELKFNENDIFPTTELSYAINNALSDNNPYKSLHNVFNEFGHVICIDMTIGGKLSRIHSYPYIENDRYTSKKPEKTLRWETNEKCIEILNDLKKLNESFDLTYFFNTDGQIRSINKNDIESWIENNSKNVNQWQIIKRKTFIPMYQIFDNDIQEQIEDLIKNLEIPNVLMIGVNHFNNINIKFIRINFDQSLESDDYKVYGSIFQGNGNRSNLIIKFRSKDYYGFSEFIEIPNNYHQNAPFTVYWMLVGKPSLVGYYSKHTRNIRIKTGEAKIKDTTIKITNLQDPLSQYCTIMTYLDYPPTNNEPYFEITLVSWSEYKIILKLSDNSSSQNDNIFQLSDYTLNWCIIYINQGLRINLDTNDVWISSGINLDPNLYTKD</sequence>